<dbReference type="Proteomes" id="UP001147830">
    <property type="component" value="Unassembled WGS sequence"/>
</dbReference>
<reference evidence="1" key="1">
    <citation type="journal article" date="2022" name="Front. Microbiol.">
        <title>Genome-based taxonomic rearrangement of Oceanobacter-related bacteria including the description of Thalassolituus hydrocarbonoclasticus sp. nov. and Thalassolituus pacificus sp. nov. and emended description of the genus Thalassolituus.</title>
        <authorList>
            <person name="Dong C."/>
            <person name="Wei L."/>
            <person name="Wang J."/>
            <person name="Lai Q."/>
            <person name="Huang Z."/>
            <person name="Shao Z."/>
        </authorList>
    </citation>
    <scope>NUCLEOTIDE SEQUENCE</scope>
    <source>
        <strain evidence="1">59MF3M-4</strain>
    </source>
</reference>
<reference evidence="1" key="2">
    <citation type="submission" date="2022-08" db="EMBL/GenBank/DDBJ databases">
        <authorList>
            <person name="Dong C."/>
        </authorList>
    </citation>
    <scope>NUCLEOTIDE SEQUENCE</scope>
    <source>
        <strain evidence="1">59MF3M-4</strain>
    </source>
</reference>
<protein>
    <submittedName>
        <fullName evidence="1">Tellurite resistance TerB family protein</fullName>
    </submittedName>
</protein>
<dbReference type="SUPFAM" id="SSF158682">
    <property type="entry name" value="TerB-like"/>
    <property type="match status" value="1"/>
</dbReference>
<evidence type="ECO:0000313" key="1">
    <source>
        <dbReference type="EMBL" id="MCT7360057.1"/>
    </source>
</evidence>
<evidence type="ECO:0000313" key="2">
    <source>
        <dbReference type="Proteomes" id="UP001147830"/>
    </source>
</evidence>
<dbReference type="EMBL" id="JAOANI010000022">
    <property type="protein sequence ID" value="MCT7360057.1"/>
    <property type="molecule type" value="Genomic_DNA"/>
</dbReference>
<keyword evidence="2" id="KW-1185">Reference proteome</keyword>
<organism evidence="1 2">
    <name type="scientific">Thalassolituus pacificus</name>
    <dbReference type="NCBI Taxonomy" id="2975440"/>
    <lineage>
        <taxon>Bacteria</taxon>
        <taxon>Pseudomonadati</taxon>
        <taxon>Pseudomonadota</taxon>
        <taxon>Gammaproteobacteria</taxon>
        <taxon>Oceanospirillales</taxon>
        <taxon>Oceanospirillaceae</taxon>
        <taxon>Thalassolituus</taxon>
    </lineage>
</organism>
<dbReference type="Pfam" id="PF04391">
    <property type="entry name" value="DUF533"/>
    <property type="match status" value="1"/>
</dbReference>
<accession>A0A9X2WHV3</accession>
<dbReference type="AlphaFoldDB" id="A0A9X2WHV3"/>
<comment type="caution">
    <text evidence="1">The sequence shown here is derived from an EMBL/GenBank/DDBJ whole genome shotgun (WGS) entry which is preliminary data.</text>
</comment>
<gene>
    <name evidence="1" type="ORF">NYR02_13635</name>
</gene>
<proteinExistence type="predicted"/>
<dbReference type="RefSeq" id="WP_260976904.1">
    <property type="nucleotide sequence ID" value="NZ_JAOANI010000022.1"/>
</dbReference>
<dbReference type="InterPro" id="IPR007486">
    <property type="entry name" value="YebE"/>
</dbReference>
<name>A0A9X2WHV3_9GAMM</name>
<dbReference type="CDD" id="cd07178">
    <property type="entry name" value="terB_like_YebE"/>
    <property type="match status" value="1"/>
</dbReference>
<dbReference type="InterPro" id="IPR029024">
    <property type="entry name" value="TerB-like"/>
</dbReference>
<sequence length="245" mass="25291">MDIKGLVNLFLSSATDLAQQGKQGAEKALNIPAEGEARSDTLSTLAKGALGGGALGLLLGSKSGRKLGSTALKVGGSAALAAVAFKTYQSWKAGKNAAAAGSDHDAALQIPAAALPEQAAISAPAPSERESLLLLSAMIAAAKADGHIDDAEQQRISNAVQAMGATAEVNRFVEQELRKPLDPAEIAAQVKTPEEAAEVYLASVLIVDEQNFMEKAYLQELARQLKLEPGLVAELEKQVPQAGQG</sequence>
<dbReference type="Gene3D" id="1.10.3680.10">
    <property type="entry name" value="TerB-like"/>
    <property type="match status" value="1"/>
</dbReference>